<dbReference type="KEGG" id="dvn:HQ394_15690"/>
<proteinExistence type="predicted"/>
<dbReference type="GO" id="GO:0030288">
    <property type="term" value="C:outer membrane-bounded periplasmic space"/>
    <property type="evidence" value="ECO:0007669"/>
    <property type="project" value="InterPro"/>
</dbReference>
<dbReference type="PROSITE" id="PS51257">
    <property type="entry name" value="PROKAR_LIPOPROTEIN"/>
    <property type="match status" value="1"/>
</dbReference>
<sequence length="266" mass="26144">MLKRFVFVFPALLVSGCLSETTMGAGGGPATGAAGPEGATNASAQLETCSQPLGTIALIESNIPGLAQYGLSSPIPVLRLIAQQSGCFLVVERQAFDSMMRERALMKSGEMRSGSNFGGGQVVAADLSLTPNIIFSGNTGGGGAGAGLGAIPGWGGLIAGAVAGALKFTSAEAVLTIVDNRSGLQVAAADGSATARDIDIGAGLFGAAGGVGGIGGIGAYGKTPEGKVATAALMDAYNQAVIAVRNMPPLPSVSQLTGSSGSGKKR</sequence>
<evidence type="ECO:0000313" key="3">
    <source>
        <dbReference type="Proteomes" id="UP000516369"/>
    </source>
</evidence>
<keyword evidence="3" id="KW-1185">Reference proteome</keyword>
<organism evidence="2 3">
    <name type="scientific">Defluviicoccus vanus</name>
    <dbReference type="NCBI Taxonomy" id="111831"/>
    <lineage>
        <taxon>Bacteria</taxon>
        <taxon>Pseudomonadati</taxon>
        <taxon>Pseudomonadota</taxon>
        <taxon>Alphaproteobacteria</taxon>
        <taxon>Rhodospirillales</taxon>
        <taxon>Rhodospirillaceae</taxon>
        <taxon>Defluviicoccus</taxon>
    </lineage>
</organism>
<dbReference type="RefSeq" id="WP_190260987.1">
    <property type="nucleotide sequence ID" value="NZ_CP053923.1"/>
</dbReference>
<protein>
    <submittedName>
        <fullName evidence="2">Peptidoglycan-binding protein</fullName>
    </submittedName>
</protein>
<reference evidence="2 3" key="1">
    <citation type="submission" date="2020-05" db="EMBL/GenBank/DDBJ databases">
        <title>Complete closed genome sequence of Defluviicoccus vanus.</title>
        <authorList>
            <person name="Bessarab I."/>
            <person name="Arumugam K."/>
            <person name="Maszenan A.M."/>
            <person name="Seviour R.J."/>
            <person name="Williams R.B."/>
        </authorList>
    </citation>
    <scope>NUCLEOTIDE SEQUENCE [LARGE SCALE GENOMIC DNA]</scope>
    <source>
        <strain evidence="2 3">Ben 114</strain>
    </source>
</reference>
<name>A0A7H1N473_9PROT</name>
<feature type="chain" id="PRO_5028989415" evidence="1">
    <location>
        <begin position="20"/>
        <end position="266"/>
    </location>
</feature>
<evidence type="ECO:0000313" key="2">
    <source>
        <dbReference type="EMBL" id="QNT70509.1"/>
    </source>
</evidence>
<dbReference type="InterPro" id="IPR005534">
    <property type="entry name" value="Curli_assmbl/transp-comp_CsgG"/>
</dbReference>
<dbReference type="EMBL" id="CP053923">
    <property type="protein sequence ID" value="QNT70509.1"/>
    <property type="molecule type" value="Genomic_DNA"/>
</dbReference>
<gene>
    <name evidence="2" type="ORF">HQ394_15690</name>
</gene>
<feature type="signal peptide" evidence="1">
    <location>
        <begin position="1"/>
        <end position="19"/>
    </location>
</feature>
<dbReference type="Pfam" id="PF03783">
    <property type="entry name" value="CsgG"/>
    <property type="match status" value="1"/>
</dbReference>
<dbReference type="AlphaFoldDB" id="A0A7H1N473"/>
<evidence type="ECO:0000256" key="1">
    <source>
        <dbReference type="SAM" id="SignalP"/>
    </source>
</evidence>
<keyword evidence="1" id="KW-0732">Signal</keyword>
<accession>A0A7H1N473</accession>
<dbReference type="Proteomes" id="UP000516369">
    <property type="component" value="Chromosome"/>
</dbReference>